<evidence type="ECO:0000313" key="3">
    <source>
        <dbReference type="RefSeq" id="XP_019626611.1"/>
    </source>
</evidence>
<evidence type="ECO:0000256" key="1">
    <source>
        <dbReference type="SAM" id="SignalP"/>
    </source>
</evidence>
<sequence length="194" mass="21000">MSPLTLVVLCFALVFPGPSLAAEGQCTAYKRGGLLHMKHYVCCDNCGENDGAPDCGQTTYLADSTERDYCGSCGEDLGDARETVGMFGCGGCTGQAIVSHRCDKRYVYAGASFCWLHSKCFELRCQKVAQDAALESSPTDQPYCGDSHCDKHREDAASCPFDCCPLRNPDECRHPYHCSKCPPLCCAETGCCLD</sequence>
<proteinExistence type="predicted"/>
<dbReference type="AlphaFoldDB" id="A0A6P4ZAA8"/>
<dbReference type="GeneID" id="109471710"/>
<organism evidence="2 3">
    <name type="scientific">Branchiostoma belcheri</name>
    <name type="common">Amphioxus</name>
    <dbReference type="NCBI Taxonomy" id="7741"/>
    <lineage>
        <taxon>Eukaryota</taxon>
        <taxon>Metazoa</taxon>
        <taxon>Chordata</taxon>
        <taxon>Cephalochordata</taxon>
        <taxon>Leptocardii</taxon>
        <taxon>Amphioxiformes</taxon>
        <taxon>Branchiostomatidae</taxon>
        <taxon>Branchiostoma</taxon>
    </lineage>
</organism>
<gene>
    <name evidence="3" type="primary">LOC109471710</name>
</gene>
<dbReference type="RefSeq" id="XP_019626611.1">
    <property type="nucleotide sequence ID" value="XM_019771052.1"/>
</dbReference>
<accession>A0A6P4ZAA8</accession>
<dbReference type="OrthoDB" id="10038992at2759"/>
<feature type="signal peptide" evidence="1">
    <location>
        <begin position="1"/>
        <end position="21"/>
    </location>
</feature>
<dbReference type="Proteomes" id="UP000515135">
    <property type="component" value="Unplaced"/>
</dbReference>
<dbReference type="KEGG" id="bbel:109471710"/>
<name>A0A6P4ZAA8_BRABE</name>
<evidence type="ECO:0000313" key="2">
    <source>
        <dbReference type="Proteomes" id="UP000515135"/>
    </source>
</evidence>
<keyword evidence="1" id="KW-0732">Signal</keyword>
<keyword evidence="2" id="KW-1185">Reference proteome</keyword>
<reference evidence="3" key="1">
    <citation type="submission" date="2025-08" db="UniProtKB">
        <authorList>
            <consortium name="RefSeq"/>
        </authorList>
    </citation>
    <scope>IDENTIFICATION</scope>
    <source>
        <tissue evidence="3">Gonad</tissue>
    </source>
</reference>
<feature type="chain" id="PRO_5028220289" evidence="1">
    <location>
        <begin position="22"/>
        <end position="194"/>
    </location>
</feature>
<protein>
    <submittedName>
        <fullName evidence="3">Keratin-associated protein 5-5-like</fullName>
    </submittedName>
</protein>